<evidence type="ECO:0000259" key="1">
    <source>
        <dbReference type="Pfam" id="PF06850"/>
    </source>
</evidence>
<name>A0A7C9RKR9_9BRAD</name>
<accession>A0A7C9RKR9</accession>
<comment type="caution">
    <text evidence="2">The sequence shown here is derived from an EMBL/GenBank/DDBJ whole genome shotgun (WGS) entry which is preliminary data.</text>
</comment>
<dbReference type="SUPFAM" id="SSF53474">
    <property type="entry name" value="alpha/beta-Hydrolases"/>
    <property type="match status" value="1"/>
</dbReference>
<dbReference type="EMBL" id="JAAMRR010001678">
    <property type="protein sequence ID" value="NGX99759.1"/>
    <property type="molecule type" value="Genomic_DNA"/>
</dbReference>
<dbReference type="InterPro" id="IPR009656">
    <property type="entry name" value="PHB_depo_C"/>
</dbReference>
<feature type="non-terminal residue" evidence="2">
    <location>
        <position position="1"/>
    </location>
</feature>
<dbReference type="Proteomes" id="UP000480266">
    <property type="component" value="Unassembled WGS sequence"/>
</dbReference>
<dbReference type="PANTHER" id="PTHR36837:SF4">
    <property type="entry name" value="BLR0908 PROTEIN"/>
    <property type="match status" value="1"/>
</dbReference>
<proteinExistence type="predicted"/>
<dbReference type="InterPro" id="IPR051321">
    <property type="entry name" value="PHA/PHB_synthase"/>
</dbReference>
<feature type="domain" description="PHB de-polymerase C-terminal" evidence="1">
    <location>
        <begin position="1"/>
        <end position="71"/>
    </location>
</feature>
<reference evidence="2" key="1">
    <citation type="submission" date="2020-02" db="EMBL/GenBank/DDBJ databases">
        <title>Draft genome sequence of Candidatus Afipia apatlaquensis IBT-C3, a potential strain for decolorization of textile dyes.</title>
        <authorList>
            <person name="Sanchez-Reyes A."/>
            <person name="Breton-Deval L."/>
            <person name="Mangelson H."/>
            <person name="Sanchez-Flores A."/>
        </authorList>
    </citation>
    <scope>NUCLEOTIDE SEQUENCE [LARGE SCALE GENOMIC DNA]</scope>
    <source>
        <strain evidence="2">IBT-C3</strain>
    </source>
</reference>
<dbReference type="PANTHER" id="PTHR36837">
    <property type="entry name" value="POLY(3-HYDROXYALKANOATE) POLYMERASE SUBUNIT PHAC"/>
    <property type="match status" value="1"/>
</dbReference>
<organism evidence="2 3">
    <name type="scientific">Candidatus Afipia apatlaquensis</name>
    <dbReference type="NCBI Taxonomy" id="2712852"/>
    <lineage>
        <taxon>Bacteria</taxon>
        <taxon>Pseudomonadati</taxon>
        <taxon>Pseudomonadota</taxon>
        <taxon>Alphaproteobacteria</taxon>
        <taxon>Hyphomicrobiales</taxon>
        <taxon>Nitrobacteraceae</taxon>
        <taxon>Afipia</taxon>
    </lineage>
</organism>
<evidence type="ECO:0000313" key="2">
    <source>
        <dbReference type="EMBL" id="NGX99759.1"/>
    </source>
</evidence>
<protein>
    <submittedName>
        <fullName evidence="2">Polyhydroxyalkanoate depolymerase</fullName>
    </submittedName>
</protein>
<sequence length="72" mass="8078">IKKMGLMTVEGEKDDICSIGQTLAAQDLCTGVRAYRKVHHMQAGVGHYGVFSGRKWNSEIYPLLRDFIHVNS</sequence>
<gene>
    <name evidence="2" type="ORF">G4V63_32645</name>
</gene>
<dbReference type="Pfam" id="PF06850">
    <property type="entry name" value="PHB_depo_C"/>
    <property type="match status" value="1"/>
</dbReference>
<evidence type="ECO:0000313" key="3">
    <source>
        <dbReference type="Proteomes" id="UP000480266"/>
    </source>
</evidence>
<dbReference type="InterPro" id="IPR029058">
    <property type="entry name" value="AB_hydrolase_fold"/>
</dbReference>
<dbReference type="AlphaFoldDB" id="A0A7C9RKR9"/>
<keyword evidence="3" id="KW-1185">Reference proteome</keyword>